<reference evidence="4 5" key="1">
    <citation type="submission" date="2020-06" db="EMBL/GenBank/DDBJ databases">
        <title>Staphylococcus borealis sp. nov. -A novel member of the Staphylococcaceae family isolated from skin and blood in humans.</title>
        <authorList>
            <person name="Pain M."/>
            <person name="Wolden R."/>
            <person name="Jaen-Luchoro D."/>
            <person name="Salva-Serra F."/>
            <person name="Iglesias B.P."/>
            <person name="Karlsson R."/>
            <person name="Klingenberg C."/>
            <person name="Cavanagh J.P."/>
        </authorList>
    </citation>
    <scope>NUCLEOTIDE SEQUENCE [LARGE SCALE GENOMIC DNA]</scope>
    <source>
        <strain evidence="4 5">58-22</strain>
    </source>
</reference>
<dbReference type="Gene3D" id="3.60.21.10">
    <property type="match status" value="1"/>
</dbReference>
<accession>A0ABX2LH45</accession>
<evidence type="ECO:0000313" key="4">
    <source>
        <dbReference type="EMBL" id="NUI81625.1"/>
    </source>
</evidence>
<keyword evidence="2" id="KW-0732">Signal</keyword>
<dbReference type="SUPFAM" id="SSF56300">
    <property type="entry name" value="Metallo-dependent phosphatases"/>
    <property type="match status" value="1"/>
</dbReference>
<evidence type="ECO:0000313" key="5">
    <source>
        <dbReference type="Proteomes" id="UP000610527"/>
    </source>
</evidence>
<dbReference type="SMART" id="SM00854">
    <property type="entry name" value="PGA_cap"/>
    <property type="match status" value="1"/>
</dbReference>
<keyword evidence="5" id="KW-1185">Reference proteome</keyword>
<evidence type="ECO:0000256" key="2">
    <source>
        <dbReference type="SAM" id="SignalP"/>
    </source>
</evidence>
<feature type="domain" description="Capsule synthesis protein CapA" evidence="3">
    <location>
        <begin position="32"/>
        <end position="279"/>
    </location>
</feature>
<dbReference type="InterPro" id="IPR019079">
    <property type="entry name" value="Capsule_synth_CapA"/>
</dbReference>
<name>A0ABX2LH45_9STAP</name>
<proteinExistence type="inferred from homology"/>
<dbReference type="Proteomes" id="UP000610527">
    <property type="component" value="Unassembled WGS sequence"/>
</dbReference>
<dbReference type="InterPro" id="IPR052169">
    <property type="entry name" value="CW_Biosynth-Accessory"/>
</dbReference>
<dbReference type="PANTHER" id="PTHR33393:SF12">
    <property type="entry name" value="CAPSULE BIOSYNTHESIS PROTEIN CAPA"/>
    <property type="match status" value="1"/>
</dbReference>
<organism evidence="4 5">
    <name type="scientific">Staphylococcus borealis</name>
    <dbReference type="NCBI Taxonomy" id="2742203"/>
    <lineage>
        <taxon>Bacteria</taxon>
        <taxon>Bacillati</taxon>
        <taxon>Bacillota</taxon>
        <taxon>Bacilli</taxon>
        <taxon>Bacillales</taxon>
        <taxon>Staphylococcaceae</taxon>
        <taxon>Staphylococcus</taxon>
    </lineage>
</organism>
<dbReference type="GeneID" id="74185456"/>
<dbReference type="Pfam" id="PF09587">
    <property type="entry name" value="PGA_cap"/>
    <property type="match status" value="1"/>
</dbReference>
<protein>
    <submittedName>
        <fullName evidence="4">CapA family protein</fullName>
    </submittedName>
</protein>
<dbReference type="RefSeq" id="WP_053028990.1">
    <property type="nucleotide sequence ID" value="NZ_CUEE01000001.1"/>
</dbReference>
<dbReference type="PANTHER" id="PTHR33393">
    <property type="entry name" value="POLYGLUTAMINE SYNTHESIS ACCESSORY PROTEIN RV0574C-RELATED"/>
    <property type="match status" value="1"/>
</dbReference>
<feature type="chain" id="PRO_5045854411" evidence="2">
    <location>
        <begin position="25"/>
        <end position="380"/>
    </location>
</feature>
<comment type="similarity">
    <text evidence="1">Belongs to the CapA family.</text>
</comment>
<dbReference type="CDD" id="cd07381">
    <property type="entry name" value="MPP_CapA"/>
    <property type="match status" value="1"/>
</dbReference>
<sequence>MIKYYVSCIILFFTFAILCGMTLAEDVTDEASVVAVGDNLIHPVVYNDAMQQDGTFNFKPMYSHIKQDIQAPDLAFINQESPLGGDNRPFSGFKHFNTPSQIAQDVVATGFDMVNGANNHALDQGDEGVLNHLKAWKPFEDHVLFTGVFNSEKDAQTIPVMTVNGIKVSLLSYTYGTNDMTSRYPYTIKTFDEKTIKRDVRKAKQQSDVVMVSAHWGLENHHEPNRTQRKYAQLFANEGVDVVIGTHPHVIQPVEWVKSQHGHHQTLVAYSLGNFLNGQDTGNEHNQLLGRLNFDIVKAPKGAHIEHVKWTSMVNHYQQWDETDKDTRHDFEVYNLDDYNESLAQQHGLRHDNKSQWNLKHLQDITKDVIDSDYLDEKSI</sequence>
<gene>
    <name evidence="4" type="ORF">HUN84_02460</name>
</gene>
<dbReference type="EMBL" id="JABVEG010000001">
    <property type="protein sequence ID" value="NUI81625.1"/>
    <property type="molecule type" value="Genomic_DNA"/>
</dbReference>
<comment type="caution">
    <text evidence="4">The sequence shown here is derived from an EMBL/GenBank/DDBJ whole genome shotgun (WGS) entry which is preliminary data.</text>
</comment>
<feature type="signal peptide" evidence="2">
    <location>
        <begin position="1"/>
        <end position="24"/>
    </location>
</feature>
<evidence type="ECO:0000259" key="3">
    <source>
        <dbReference type="SMART" id="SM00854"/>
    </source>
</evidence>
<dbReference type="InterPro" id="IPR029052">
    <property type="entry name" value="Metallo-depent_PP-like"/>
</dbReference>
<evidence type="ECO:0000256" key="1">
    <source>
        <dbReference type="ARBA" id="ARBA00005662"/>
    </source>
</evidence>